<evidence type="ECO:0000313" key="10">
    <source>
        <dbReference type="EMBL" id="QDU55308.1"/>
    </source>
</evidence>
<gene>
    <name evidence="10" type="primary">fliN</name>
    <name evidence="10" type="ORF">Pan181_14970</name>
</gene>
<keyword evidence="10" id="KW-0282">Flagellum</keyword>
<dbReference type="Proteomes" id="UP000315750">
    <property type="component" value="Chromosome"/>
</dbReference>
<dbReference type="InterPro" id="IPR036429">
    <property type="entry name" value="SpoA-like_sf"/>
</dbReference>
<name>A0A518AKP1_9BACT</name>
<evidence type="ECO:0000256" key="4">
    <source>
        <dbReference type="ARBA" id="ARBA00022475"/>
    </source>
</evidence>
<dbReference type="GO" id="GO:0009425">
    <property type="term" value="C:bacterial-type flagellum basal body"/>
    <property type="evidence" value="ECO:0007669"/>
    <property type="project" value="InterPro"/>
</dbReference>
<feature type="compositionally biased region" description="Pro residues" evidence="8">
    <location>
        <begin position="73"/>
        <end position="96"/>
    </location>
</feature>
<evidence type="ECO:0000256" key="2">
    <source>
        <dbReference type="ARBA" id="ARBA00009226"/>
    </source>
</evidence>
<dbReference type="SUPFAM" id="SSF101801">
    <property type="entry name" value="Surface presentation of antigens (SPOA)"/>
    <property type="match status" value="1"/>
</dbReference>
<feature type="domain" description="Flagellar motor switch protein FliN-like C-terminal" evidence="9">
    <location>
        <begin position="156"/>
        <end position="226"/>
    </location>
</feature>
<sequence>MADDNLGQDDIERLLAEAQKASGQSPAPSSEPDPPTPPPAEATPPPSSPPPQKVTLDQSELDAMLSGMAGGTTPPPPEPPKAAAPAATPPTPPPAPSSSSTSSNVSQNDIELLLSQAEQAIASIDSPNELPPGIEPFRLDDFGGTPANTEAATLELVRDVQLDLKIELGRTHMHIEDVLRLSQGAVVPLDKLAGDPVDLYVNGRMIARGEVLVLNDNFCVRVTELIVGDSACA</sequence>
<accession>A0A518AKP1</accession>
<dbReference type="GO" id="GO:0005886">
    <property type="term" value="C:plasma membrane"/>
    <property type="evidence" value="ECO:0007669"/>
    <property type="project" value="UniProtKB-SubCell"/>
</dbReference>
<proteinExistence type="inferred from homology"/>
<dbReference type="KEGG" id="amuc:Pan181_14970"/>
<dbReference type="PRINTS" id="PR00956">
    <property type="entry name" value="FLGMOTORFLIN"/>
</dbReference>
<dbReference type="RefSeq" id="WP_145246178.1">
    <property type="nucleotide sequence ID" value="NZ_CP036278.1"/>
</dbReference>
<evidence type="ECO:0000256" key="7">
    <source>
        <dbReference type="ARBA" id="ARBA00023136"/>
    </source>
</evidence>
<comment type="similarity">
    <text evidence="2">Belongs to the FliN/MopA/SpaO family.</text>
</comment>
<dbReference type="OrthoDB" id="9773459at2"/>
<comment type="subcellular location">
    <subcellularLocation>
        <location evidence="1">Cell membrane</location>
        <topology evidence="1">Peripheral membrane protein</topology>
        <orientation evidence="1">Cytoplasmic side</orientation>
    </subcellularLocation>
</comment>
<evidence type="ECO:0000313" key="11">
    <source>
        <dbReference type="Proteomes" id="UP000315750"/>
    </source>
</evidence>
<keyword evidence="10" id="KW-0969">Cilium</keyword>
<keyword evidence="4" id="KW-1003">Cell membrane</keyword>
<feature type="compositionally biased region" description="Pro residues" evidence="8">
    <location>
        <begin position="29"/>
        <end position="52"/>
    </location>
</feature>
<keyword evidence="10" id="KW-0966">Cell projection</keyword>
<evidence type="ECO:0000256" key="6">
    <source>
        <dbReference type="ARBA" id="ARBA00022779"/>
    </source>
</evidence>
<keyword evidence="11" id="KW-1185">Reference proteome</keyword>
<dbReference type="PANTHER" id="PTHR43484">
    <property type="match status" value="1"/>
</dbReference>
<evidence type="ECO:0000259" key="9">
    <source>
        <dbReference type="Pfam" id="PF01052"/>
    </source>
</evidence>
<feature type="region of interest" description="Disordered" evidence="8">
    <location>
        <begin position="1"/>
        <end position="106"/>
    </location>
</feature>
<dbReference type="GO" id="GO:0003774">
    <property type="term" value="F:cytoskeletal motor activity"/>
    <property type="evidence" value="ECO:0007669"/>
    <property type="project" value="InterPro"/>
</dbReference>
<dbReference type="PANTHER" id="PTHR43484:SF1">
    <property type="entry name" value="FLAGELLAR MOTOR SWITCH PROTEIN FLIN"/>
    <property type="match status" value="1"/>
</dbReference>
<dbReference type="InterPro" id="IPR001543">
    <property type="entry name" value="FliN-like_C"/>
</dbReference>
<evidence type="ECO:0000256" key="1">
    <source>
        <dbReference type="ARBA" id="ARBA00004413"/>
    </source>
</evidence>
<dbReference type="EMBL" id="CP036278">
    <property type="protein sequence ID" value="QDU55308.1"/>
    <property type="molecule type" value="Genomic_DNA"/>
</dbReference>
<organism evidence="10 11">
    <name type="scientific">Aeoliella mucimassa</name>
    <dbReference type="NCBI Taxonomy" id="2527972"/>
    <lineage>
        <taxon>Bacteria</taxon>
        <taxon>Pseudomonadati</taxon>
        <taxon>Planctomycetota</taxon>
        <taxon>Planctomycetia</taxon>
        <taxon>Pirellulales</taxon>
        <taxon>Lacipirellulaceae</taxon>
        <taxon>Aeoliella</taxon>
    </lineage>
</organism>
<dbReference type="GO" id="GO:0006935">
    <property type="term" value="P:chemotaxis"/>
    <property type="evidence" value="ECO:0007669"/>
    <property type="project" value="UniProtKB-KW"/>
</dbReference>
<dbReference type="Gene3D" id="2.30.330.10">
    <property type="entry name" value="SpoA-like"/>
    <property type="match status" value="1"/>
</dbReference>
<reference evidence="10 11" key="1">
    <citation type="submission" date="2019-02" db="EMBL/GenBank/DDBJ databases">
        <title>Deep-cultivation of Planctomycetes and their phenomic and genomic characterization uncovers novel biology.</title>
        <authorList>
            <person name="Wiegand S."/>
            <person name="Jogler M."/>
            <person name="Boedeker C."/>
            <person name="Pinto D."/>
            <person name="Vollmers J."/>
            <person name="Rivas-Marin E."/>
            <person name="Kohn T."/>
            <person name="Peeters S.H."/>
            <person name="Heuer A."/>
            <person name="Rast P."/>
            <person name="Oberbeckmann S."/>
            <person name="Bunk B."/>
            <person name="Jeske O."/>
            <person name="Meyerdierks A."/>
            <person name="Storesund J.E."/>
            <person name="Kallscheuer N."/>
            <person name="Luecker S."/>
            <person name="Lage O.M."/>
            <person name="Pohl T."/>
            <person name="Merkel B.J."/>
            <person name="Hornburger P."/>
            <person name="Mueller R.-W."/>
            <person name="Bruemmer F."/>
            <person name="Labrenz M."/>
            <person name="Spormann A.M."/>
            <person name="Op den Camp H."/>
            <person name="Overmann J."/>
            <person name="Amann R."/>
            <person name="Jetten M.S.M."/>
            <person name="Mascher T."/>
            <person name="Medema M.H."/>
            <person name="Devos D.P."/>
            <person name="Kaster A.-K."/>
            <person name="Ovreas L."/>
            <person name="Rohde M."/>
            <person name="Galperin M.Y."/>
            <person name="Jogler C."/>
        </authorList>
    </citation>
    <scope>NUCLEOTIDE SEQUENCE [LARGE SCALE GENOMIC DNA]</scope>
    <source>
        <strain evidence="10 11">Pan181</strain>
    </source>
</reference>
<dbReference type="AlphaFoldDB" id="A0A518AKP1"/>
<dbReference type="InterPro" id="IPR001172">
    <property type="entry name" value="FliN_T3SS_HrcQb"/>
</dbReference>
<keyword evidence="5" id="KW-0145">Chemotaxis</keyword>
<evidence type="ECO:0000256" key="3">
    <source>
        <dbReference type="ARBA" id="ARBA00021897"/>
    </source>
</evidence>
<keyword evidence="7" id="KW-0472">Membrane</keyword>
<dbReference type="InterPro" id="IPR051469">
    <property type="entry name" value="FliN/MopA/SpaO"/>
</dbReference>
<protein>
    <recommendedName>
        <fullName evidence="3">Flagellar motor switch protein FliN</fullName>
    </recommendedName>
</protein>
<evidence type="ECO:0000256" key="5">
    <source>
        <dbReference type="ARBA" id="ARBA00022500"/>
    </source>
</evidence>
<dbReference type="GO" id="GO:0071973">
    <property type="term" value="P:bacterial-type flagellum-dependent cell motility"/>
    <property type="evidence" value="ECO:0007669"/>
    <property type="project" value="InterPro"/>
</dbReference>
<dbReference type="Pfam" id="PF01052">
    <property type="entry name" value="FliMN_C"/>
    <property type="match status" value="1"/>
</dbReference>
<evidence type="ECO:0000256" key="8">
    <source>
        <dbReference type="SAM" id="MobiDB-lite"/>
    </source>
</evidence>
<dbReference type="InterPro" id="IPR012826">
    <property type="entry name" value="FliN"/>
</dbReference>
<keyword evidence="6" id="KW-0283">Flagellar rotation</keyword>
<dbReference type="NCBIfam" id="TIGR02480">
    <property type="entry name" value="fliN"/>
    <property type="match status" value="1"/>
</dbReference>